<keyword evidence="10" id="KW-1185">Reference proteome</keyword>
<evidence type="ECO:0000256" key="2">
    <source>
        <dbReference type="ARBA" id="ARBA00022475"/>
    </source>
</evidence>
<evidence type="ECO:0000256" key="4">
    <source>
        <dbReference type="ARBA" id="ARBA00022989"/>
    </source>
</evidence>
<keyword evidence="4 8" id="KW-1133">Transmembrane helix</keyword>
<evidence type="ECO:0000256" key="3">
    <source>
        <dbReference type="ARBA" id="ARBA00022692"/>
    </source>
</evidence>
<accession>A0ABQ8TS39</accession>
<sequence length="389" mass="44139">MGPGDIYAATKSLYYLSKIFGLAPFQYSSPTSDKKIRVGLLWTVTVNFAPNFIIADILSKLLLYGTCEASLISAATINTINLPGIIRKFSRIDKQLFSITSADYRKIRKWLIFEIVTLTLIMVPFYCFHVNVYGIGMNLYFVLIDEVAHLVILVTDLQFVNIVQFLKRRCKQMNSNLKQIMNYPERNHAKEHYNNETSNAQETREKYTAFLVTKHISVLPIHKTSHTVTEIRVLRETCSDLHDTAIIINRSFGLFLLLEVTCIFISLVSTLYNLLYYMSVTMETDGNAAAKVICHLFWIAFYLCKGAAITWTCQSAAYEVSKSAALIQRLLLDRFLANDIVSELQAFFVQLGVHTITFTACGFFTMNLSLLHGIIAATATYIIILLQFS</sequence>
<comment type="subcellular location">
    <subcellularLocation>
        <location evidence="1 8">Cell membrane</location>
        <topology evidence="1 8">Multi-pass membrane protein</topology>
    </subcellularLocation>
</comment>
<dbReference type="EMBL" id="JAJSOF020000003">
    <property type="protein sequence ID" value="KAJ4448668.1"/>
    <property type="molecule type" value="Genomic_DNA"/>
</dbReference>
<proteinExistence type="inferred from homology"/>
<reference evidence="9 10" key="1">
    <citation type="journal article" date="2022" name="Allergy">
        <title>Genome assembly and annotation of Periplaneta americana reveal a comprehensive cockroach allergen profile.</title>
        <authorList>
            <person name="Wang L."/>
            <person name="Xiong Q."/>
            <person name="Saelim N."/>
            <person name="Wang L."/>
            <person name="Nong W."/>
            <person name="Wan A.T."/>
            <person name="Shi M."/>
            <person name="Liu X."/>
            <person name="Cao Q."/>
            <person name="Hui J.H.L."/>
            <person name="Sookrung N."/>
            <person name="Leung T.F."/>
            <person name="Tungtrongchitr A."/>
            <person name="Tsui S.K.W."/>
        </authorList>
    </citation>
    <scope>NUCLEOTIDE SEQUENCE [LARGE SCALE GENOMIC DNA]</scope>
    <source>
        <strain evidence="9">PWHHKU_190912</strain>
    </source>
</reference>
<protein>
    <recommendedName>
        <fullName evidence="8">Gustatory receptor</fullName>
    </recommendedName>
</protein>
<dbReference type="PANTHER" id="PTHR21143">
    <property type="entry name" value="INVERTEBRATE GUSTATORY RECEPTOR"/>
    <property type="match status" value="1"/>
</dbReference>
<feature type="transmembrane region" description="Helical" evidence="8">
    <location>
        <begin position="110"/>
        <end position="135"/>
    </location>
</feature>
<dbReference type="PANTHER" id="PTHR21143:SF104">
    <property type="entry name" value="GUSTATORY RECEPTOR 8A-RELATED"/>
    <property type="match status" value="1"/>
</dbReference>
<comment type="function">
    <text evidence="8">Gustatory receptor which mediates acceptance or avoidance behavior, depending on its substrates.</text>
</comment>
<evidence type="ECO:0000313" key="9">
    <source>
        <dbReference type="EMBL" id="KAJ4448668.1"/>
    </source>
</evidence>
<keyword evidence="2 8" id="KW-1003">Cell membrane</keyword>
<keyword evidence="5 8" id="KW-0472">Membrane</keyword>
<evidence type="ECO:0000313" key="10">
    <source>
        <dbReference type="Proteomes" id="UP001148838"/>
    </source>
</evidence>
<comment type="similarity">
    <text evidence="8">Belongs to the insect chemoreceptor superfamily. Gustatory receptor (GR) family.</text>
</comment>
<evidence type="ECO:0000256" key="7">
    <source>
        <dbReference type="ARBA" id="ARBA00023224"/>
    </source>
</evidence>
<organism evidence="9 10">
    <name type="scientific">Periplaneta americana</name>
    <name type="common">American cockroach</name>
    <name type="synonym">Blatta americana</name>
    <dbReference type="NCBI Taxonomy" id="6978"/>
    <lineage>
        <taxon>Eukaryota</taxon>
        <taxon>Metazoa</taxon>
        <taxon>Ecdysozoa</taxon>
        <taxon>Arthropoda</taxon>
        <taxon>Hexapoda</taxon>
        <taxon>Insecta</taxon>
        <taxon>Pterygota</taxon>
        <taxon>Neoptera</taxon>
        <taxon>Polyneoptera</taxon>
        <taxon>Dictyoptera</taxon>
        <taxon>Blattodea</taxon>
        <taxon>Blattoidea</taxon>
        <taxon>Blattidae</taxon>
        <taxon>Blattinae</taxon>
        <taxon>Periplaneta</taxon>
    </lineage>
</organism>
<dbReference type="Proteomes" id="UP001148838">
    <property type="component" value="Unassembled WGS sequence"/>
</dbReference>
<gene>
    <name evidence="9" type="ORF">ANN_00058</name>
</gene>
<evidence type="ECO:0000256" key="8">
    <source>
        <dbReference type="RuleBase" id="RU363108"/>
    </source>
</evidence>
<dbReference type="Pfam" id="PF08395">
    <property type="entry name" value="7tm_7"/>
    <property type="match status" value="1"/>
</dbReference>
<keyword evidence="3 8" id="KW-0812">Transmembrane</keyword>
<evidence type="ECO:0000256" key="6">
    <source>
        <dbReference type="ARBA" id="ARBA00023170"/>
    </source>
</evidence>
<dbReference type="InterPro" id="IPR013604">
    <property type="entry name" value="7TM_chemorcpt"/>
</dbReference>
<feature type="transmembrane region" description="Helical" evidence="8">
    <location>
        <begin position="147"/>
        <end position="166"/>
    </location>
</feature>
<feature type="transmembrane region" description="Helical" evidence="8">
    <location>
        <begin position="371"/>
        <end position="388"/>
    </location>
</feature>
<evidence type="ECO:0000256" key="5">
    <source>
        <dbReference type="ARBA" id="ARBA00023136"/>
    </source>
</evidence>
<keyword evidence="6 8" id="KW-0675">Receptor</keyword>
<feature type="transmembrane region" description="Helical" evidence="8">
    <location>
        <begin position="254"/>
        <end position="276"/>
    </location>
</feature>
<comment type="caution">
    <text evidence="8">Lacks conserved residue(s) required for the propagation of feature annotation.</text>
</comment>
<name>A0ABQ8TS39_PERAM</name>
<keyword evidence="7 8" id="KW-0807">Transducer</keyword>
<comment type="caution">
    <text evidence="9">The sequence shown here is derived from an EMBL/GenBank/DDBJ whole genome shotgun (WGS) entry which is preliminary data.</text>
</comment>
<evidence type="ECO:0000256" key="1">
    <source>
        <dbReference type="ARBA" id="ARBA00004651"/>
    </source>
</evidence>